<comment type="function">
    <text evidence="8 9">Component of the 90S pre-ribosome involved in the maturation of rRNAs. Required for early cleavages of the pre-RNAs in the 40S ribosomal subunit maturation pathway.</text>
</comment>
<evidence type="ECO:0000256" key="2">
    <source>
        <dbReference type="ARBA" id="ARBA00009418"/>
    </source>
</evidence>
<dbReference type="InParanoid" id="G8ZPE6"/>
<keyword evidence="5" id="KW-0175">Coiled coil</keyword>
<comment type="subcellular location">
    <subcellularLocation>
        <location evidence="1 9">Nucleus</location>
        <location evidence="1 9">Nucleolus</location>
    </subcellularLocation>
</comment>
<dbReference type="AlphaFoldDB" id="G8ZPE6"/>
<dbReference type="HOGENOM" id="CLU_048802_3_0_1"/>
<dbReference type="Proteomes" id="UP000005627">
    <property type="component" value="Chromosome 2"/>
</dbReference>
<feature type="compositionally biased region" description="Basic residues" evidence="10">
    <location>
        <begin position="118"/>
        <end position="129"/>
    </location>
</feature>
<dbReference type="STRING" id="1076872.G8ZPE6"/>
<dbReference type="InterPro" id="IPR009292">
    <property type="entry name" value="RRP36"/>
</dbReference>
<keyword evidence="6 9" id="KW-0539">Nucleus</keyword>
<organism evidence="11 12">
    <name type="scientific">Torulaspora delbrueckii</name>
    <name type="common">Yeast</name>
    <name type="synonym">Candida colliculosa</name>
    <dbReference type="NCBI Taxonomy" id="4950"/>
    <lineage>
        <taxon>Eukaryota</taxon>
        <taxon>Fungi</taxon>
        <taxon>Dikarya</taxon>
        <taxon>Ascomycota</taxon>
        <taxon>Saccharomycotina</taxon>
        <taxon>Saccharomycetes</taxon>
        <taxon>Saccharomycetales</taxon>
        <taxon>Saccharomycetaceae</taxon>
        <taxon>Torulaspora</taxon>
    </lineage>
</organism>
<evidence type="ECO:0000256" key="1">
    <source>
        <dbReference type="ARBA" id="ARBA00004604"/>
    </source>
</evidence>
<keyword evidence="4 9" id="KW-0698">rRNA processing</keyword>
<dbReference type="eggNOG" id="KOG3190">
    <property type="taxonomic scope" value="Eukaryota"/>
</dbReference>
<comment type="subunit">
    <text evidence="9">Associates with 90S and pre-40S pre-ribosomal particles.</text>
</comment>
<keyword evidence="7 9" id="KW-0687">Ribonucleoprotein</keyword>
<gene>
    <name evidence="11" type="primary">TDEL0B03610</name>
    <name evidence="11" type="ORF">TDEL_0B03610</name>
</gene>
<dbReference type="PANTHER" id="PTHR21738">
    <property type="entry name" value="RIBOSOMAL RNA PROCESSING PROTEIN 36 HOMOLOG"/>
    <property type="match status" value="1"/>
</dbReference>
<dbReference type="GeneID" id="11504490"/>
<proteinExistence type="inferred from homology"/>
<dbReference type="EMBL" id="HE616743">
    <property type="protein sequence ID" value="CCE90490.1"/>
    <property type="molecule type" value="Genomic_DNA"/>
</dbReference>
<evidence type="ECO:0000256" key="4">
    <source>
        <dbReference type="ARBA" id="ARBA00022552"/>
    </source>
</evidence>
<dbReference type="PANTHER" id="PTHR21738:SF0">
    <property type="entry name" value="RIBOSOMAL RNA PROCESSING PROTEIN 36 HOMOLOG"/>
    <property type="match status" value="1"/>
</dbReference>
<keyword evidence="3 9" id="KW-0690">Ribosome biogenesis</keyword>
<evidence type="ECO:0000256" key="7">
    <source>
        <dbReference type="ARBA" id="ARBA00023274"/>
    </source>
</evidence>
<dbReference type="RefSeq" id="XP_003679701.1">
    <property type="nucleotide sequence ID" value="XM_003679653.1"/>
</dbReference>
<evidence type="ECO:0000256" key="5">
    <source>
        <dbReference type="ARBA" id="ARBA00023054"/>
    </source>
</evidence>
<dbReference type="OrthoDB" id="448446at2759"/>
<comment type="similarity">
    <text evidence="2 9">Belongs to the RRP36 family.</text>
</comment>
<evidence type="ECO:0000256" key="3">
    <source>
        <dbReference type="ARBA" id="ARBA00022517"/>
    </source>
</evidence>
<feature type="region of interest" description="Disordered" evidence="10">
    <location>
        <begin position="1"/>
        <end position="157"/>
    </location>
</feature>
<evidence type="ECO:0000256" key="10">
    <source>
        <dbReference type="SAM" id="MobiDB-lite"/>
    </source>
</evidence>
<dbReference type="FunCoup" id="G8ZPE6">
    <property type="interactions" value="608"/>
</dbReference>
<feature type="compositionally biased region" description="Acidic residues" evidence="10">
    <location>
        <begin position="82"/>
        <end position="94"/>
    </location>
</feature>
<sequence>MSYYFKNIKPGLEPTLEEEDELENVLRNSRNNHEDDESSDDELKTLSFGSLKKANAMLSEEEEEEEEEVIAKKSVKERTFEEESVDDDDIDSNSEDASGSSSDSEDGGFFENEYKDRKSSKKTKKKNKHAPTENSSKKRVSKIRKIPGLEVPKSRNSNLYRDIRFDKSTGLPTDTTEIRRRYQFLDEYREKEIKEMEGLLKDRKFVSKISDYEREQMQEQLKSMKSRLQTVKNKDLEHQIIKKYEQDINKDNKTKFHLKETEKRKVIQKWKFDHMKANQREKVMERKRKKRLGKEFKQFEFHKNK</sequence>
<keyword evidence="12" id="KW-1185">Reference proteome</keyword>
<dbReference type="KEGG" id="tdl:TDEL_0B03610"/>
<evidence type="ECO:0000256" key="6">
    <source>
        <dbReference type="ARBA" id="ARBA00023242"/>
    </source>
</evidence>
<name>G8ZPE6_TORDE</name>
<dbReference type="GO" id="GO:0000462">
    <property type="term" value="P:maturation of SSU-rRNA from tricistronic rRNA transcript (SSU-rRNA, 5.8S rRNA, LSU-rRNA)"/>
    <property type="evidence" value="ECO:0007669"/>
    <property type="project" value="EnsemblFungi"/>
</dbReference>
<dbReference type="Pfam" id="PF06102">
    <property type="entry name" value="RRP36"/>
    <property type="match status" value="1"/>
</dbReference>
<dbReference type="GO" id="GO:0030686">
    <property type="term" value="C:90S preribosome"/>
    <property type="evidence" value="ECO:0007669"/>
    <property type="project" value="EnsemblFungi"/>
</dbReference>
<reference evidence="11 12" key="1">
    <citation type="journal article" date="2011" name="Proc. Natl. Acad. Sci. U.S.A.">
        <title>Evolutionary erosion of yeast sex chromosomes by mating-type switching accidents.</title>
        <authorList>
            <person name="Gordon J.L."/>
            <person name="Armisen D."/>
            <person name="Proux-Wera E."/>
            <person name="Oheigeartaigh S.S."/>
            <person name="Byrne K.P."/>
            <person name="Wolfe K.H."/>
        </authorList>
    </citation>
    <scope>NUCLEOTIDE SEQUENCE [LARGE SCALE GENOMIC DNA]</scope>
    <source>
        <strain evidence="12">ATCC 10662 / CBS 1146 / NBRC 0425 / NCYC 2629 / NRRL Y-866</strain>
    </source>
</reference>
<dbReference type="GO" id="GO:0032040">
    <property type="term" value="C:small-subunit processome"/>
    <property type="evidence" value="ECO:0007669"/>
    <property type="project" value="EnsemblFungi"/>
</dbReference>
<feature type="compositionally biased region" description="Acidic residues" evidence="10">
    <location>
        <begin position="59"/>
        <end position="68"/>
    </location>
</feature>
<evidence type="ECO:0000256" key="9">
    <source>
        <dbReference type="RuleBase" id="RU368027"/>
    </source>
</evidence>
<accession>G8ZPE6</accession>
<evidence type="ECO:0000313" key="12">
    <source>
        <dbReference type="Proteomes" id="UP000005627"/>
    </source>
</evidence>
<feature type="compositionally biased region" description="Basic and acidic residues" evidence="10">
    <location>
        <begin position="69"/>
        <end position="81"/>
    </location>
</feature>
<evidence type="ECO:0000313" key="11">
    <source>
        <dbReference type="EMBL" id="CCE90490.1"/>
    </source>
</evidence>
<protein>
    <recommendedName>
        <fullName evidence="9">rRNA biogenesis protein RRP36</fullName>
    </recommendedName>
</protein>
<evidence type="ECO:0000256" key="8">
    <source>
        <dbReference type="ARBA" id="ARBA00025053"/>
    </source>
</evidence>